<dbReference type="EMBL" id="FNDD01000038">
    <property type="protein sequence ID" value="SDH94616.1"/>
    <property type="molecule type" value="Genomic_DNA"/>
</dbReference>
<accession>A0A1G8GJV7</accession>
<dbReference type="STRING" id="861298.SAMN04488136_13823"/>
<dbReference type="OrthoDB" id="6262663at2"/>
<dbReference type="RefSeq" id="WP_093279094.1">
    <property type="nucleotide sequence ID" value="NZ_FNDD01000038.1"/>
</dbReference>
<proteinExistence type="predicted"/>
<protein>
    <recommendedName>
        <fullName evidence="3">Lipoprotein</fullName>
    </recommendedName>
</protein>
<dbReference type="PROSITE" id="PS51257">
    <property type="entry name" value="PROKAR_LIPOPROTEIN"/>
    <property type="match status" value="1"/>
</dbReference>
<name>A0A1G8GJV7_9VIBR</name>
<dbReference type="Proteomes" id="UP000198854">
    <property type="component" value="Unassembled WGS sequence"/>
</dbReference>
<evidence type="ECO:0008006" key="3">
    <source>
        <dbReference type="Google" id="ProtNLM"/>
    </source>
</evidence>
<evidence type="ECO:0000313" key="1">
    <source>
        <dbReference type="EMBL" id="SDH94616.1"/>
    </source>
</evidence>
<sequence>MSNLAKSLLVVVGAVTIAGCNEAEAHKSISGVYQGIAWSEEQIPQQIDVTVSDDAKPLLTIWDEREHQSSYLGTHHGSKIEFSAINIECKYKSSDLNCETPMGSVAMTTVNELATPVAEFAGTYQARVDNALYQMQVLSSGEFTIFGESCQTQGQLLELASGAAIQLKLNDSQCFEASSVNYATLQIDNDSLFSIDVRTSSDNFAEVWVRAQ</sequence>
<keyword evidence="2" id="KW-1185">Reference proteome</keyword>
<evidence type="ECO:0000313" key="2">
    <source>
        <dbReference type="Proteomes" id="UP000198854"/>
    </source>
</evidence>
<dbReference type="AlphaFoldDB" id="A0A1G8GJV7"/>
<reference evidence="1 2" key="1">
    <citation type="submission" date="2016-10" db="EMBL/GenBank/DDBJ databases">
        <authorList>
            <person name="de Groot N.N."/>
        </authorList>
    </citation>
    <scope>NUCLEOTIDE SEQUENCE [LARGE SCALE GENOMIC DNA]</scope>
    <source>
        <strain evidence="1 2">CGMCC 1.10228</strain>
    </source>
</reference>
<organism evidence="1 2">
    <name type="scientific">Vibrio xiamenensis</name>
    <dbReference type="NCBI Taxonomy" id="861298"/>
    <lineage>
        <taxon>Bacteria</taxon>
        <taxon>Pseudomonadati</taxon>
        <taxon>Pseudomonadota</taxon>
        <taxon>Gammaproteobacteria</taxon>
        <taxon>Vibrionales</taxon>
        <taxon>Vibrionaceae</taxon>
        <taxon>Vibrio</taxon>
    </lineage>
</organism>
<gene>
    <name evidence="1" type="ORF">SAMN04488136_13823</name>
</gene>